<dbReference type="EMBL" id="RFLY01000007">
    <property type="protein sequence ID" value="RMH93233.1"/>
    <property type="molecule type" value="Genomic_DNA"/>
</dbReference>
<protein>
    <submittedName>
        <fullName evidence="1">Uncharacterized protein</fullName>
    </submittedName>
</protein>
<keyword evidence="2" id="KW-1185">Reference proteome</keyword>
<evidence type="ECO:0000313" key="1">
    <source>
        <dbReference type="EMBL" id="RMH93233.1"/>
    </source>
</evidence>
<dbReference type="Proteomes" id="UP000275012">
    <property type="component" value="Unassembled WGS sequence"/>
</dbReference>
<organism evidence="1 2">
    <name type="scientific">Solilutibacter pythonis</name>
    <dbReference type="NCBI Taxonomy" id="2483112"/>
    <lineage>
        <taxon>Bacteria</taxon>
        <taxon>Pseudomonadati</taxon>
        <taxon>Pseudomonadota</taxon>
        <taxon>Gammaproteobacteria</taxon>
        <taxon>Lysobacterales</taxon>
        <taxon>Lysobacteraceae</taxon>
        <taxon>Solilutibacter</taxon>
    </lineage>
</organism>
<comment type="caution">
    <text evidence="1">The sequence shown here is derived from an EMBL/GenBank/DDBJ whole genome shotgun (WGS) entry which is preliminary data.</text>
</comment>
<evidence type="ECO:0000313" key="2">
    <source>
        <dbReference type="Proteomes" id="UP000275012"/>
    </source>
</evidence>
<name>A0A3M2HZD5_9GAMM</name>
<proteinExistence type="predicted"/>
<gene>
    <name evidence="1" type="ORF">EBB59_06580</name>
</gene>
<dbReference type="OrthoDB" id="5999748at2"/>
<accession>A0A3M2HZD5</accession>
<reference evidence="1 2" key="1">
    <citation type="submission" date="2018-10" db="EMBL/GenBank/DDBJ databases">
        <title>Proposal of Lysobacter pythonis sp. nov. isolated from royal pythons (Python regius).</title>
        <authorList>
            <person name="Hans-Juergen B."/>
            <person name="Huptas C."/>
            <person name="Sandra B."/>
            <person name="Igor L."/>
            <person name="Joachim S."/>
            <person name="Siegfried S."/>
            <person name="Mareike W."/>
            <person name="Peter K."/>
        </authorList>
    </citation>
    <scope>NUCLEOTIDE SEQUENCE [LARGE SCALE GENOMIC DNA]</scope>
    <source>
        <strain evidence="1 2">4284/11</strain>
    </source>
</reference>
<sequence length="104" mass="11620">MLKDYPGHIERLQEVLNSVIEKPSKVTPPFEVAIWLLEGRLETFISEARAELKAAEASGDPVAIERAKAKELLMGRARSGNGGMRLGLMDDLWNYFETNKGAFE</sequence>
<dbReference type="AlphaFoldDB" id="A0A3M2HZD5"/>